<dbReference type="EMBL" id="CAIX01000033">
    <property type="protein sequence ID" value="CCI42389.1"/>
    <property type="molecule type" value="Genomic_DNA"/>
</dbReference>
<feature type="compositionally biased region" description="Low complexity" evidence="1">
    <location>
        <begin position="341"/>
        <end position="378"/>
    </location>
</feature>
<evidence type="ECO:0000256" key="1">
    <source>
        <dbReference type="SAM" id="MobiDB-lite"/>
    </source>
</evidence>
<evidence type="ECO:0000313" key="2">
    <source>
        <dbReference type="EMBL" id="CCI42389.1"/>
    </source>
</evidence>
<keyword evidence="3" id="KW-1185">Reference proteome</keyword>
<proteinExistence type="predicted"/>
<feature type="compositionally biased region" description="Basic and acidic residues" evidence="1">
    <location>
        <begin position="379"/>
        <end position="388"/>
    </location>
</feature>
<comment type="caution">
    <text evidence="2">The sequence shown here is derived from an EMBL/GenBank/DDBJ whole genome shotgun (WGS) entry which is preliminary data.</text>
</comment>
<feature type="compositionally biased region" description="Acidic residues" evidence="1">
    <location>
        <begin position="286"/>
        <end position="298"/>
    </location>
</feature>
<feature type="compositionally biased region" description="Low complexity" evidence="1">
    <location>
        <begin position="167"/>
        <end position="193"/>
    </location>
</feature>
<feature type="region of interest" description="Disordered" evidence="1">
    <location>
        <begin position="238"/>
        <end position="311"/>
    </location>
</feature>
<organism evidence="2 3">
    <name type="scientific">Albugo candida</name>
    <dbReference type="NCBI Taxonomy" id="65357"/>
    <lineage>
        <taxon>Eukaryota</taxon>
        <taxon>Sar</taxon>
        <taxon>Stramenopiles</taxon>
        <taxon>Oomycota</taxon>
        <taxon>Peronosporomycetes</taxon>
        <taxon>Albuginales</taxon>
        <taxon>Albuginaceae</taxon>
        <taxon>Albugo</taxon>
    </lineage>
</organism>
<dbReference type="AlphaFoldDB" id="A0A024G7A1"/>
<evidence type="ECO:0000313" key="3">
    <source>
        <dbReference type="Proteomes" id="UP000053237"/>
    </source>
</evidence>
<accession>A0A024G7A1</accession>
<protein>
    <submittedName>
        <fullName evidence="2">Uncharacterized protein</fullName>
    </submittedName>
</protein>
<feature type="compositionally biased region" description="Polar residues" evidence="1">
    <location>
        <begin position="393"/>
        <end position="402"/>
    </location>
</feature>
<feature type="region of interest" description="Disordered" evidence="1">
    <location>
        <begin position="341"/>
        <end position="402"/>
    </location>
</feature>
<feature type="compositionally biased region" description="Acidic residues" evidence="1">
    <location>
        <begin position="258"/>
        <end position="279"/>
    </location>
</feature>
<dbReference type="InParanoid" id="A0A024G7A1"/>
<feature type="compositionally biased region" description="Low complexity" evidence="1">
    <location>
        <begin position="242"/>
        <end position="257"/>
    </location>
</feature>
<reference evidence="2 3" key="1">
    <citation type="submission" date="2012-05" db="EMBL/GenBank/DDBJ databases">
        <title>Recombination and specialization in a pathogen metapopulation.</title>
        <authorList>
            <person name="Gardiner A."/>
            <person name="Kemen E."/>
            <person name="Schultz-Larsen T."/>
            <person name="MacLean D."/>
            <person name="Van Oosterhout C."/>
            <person name="Jones J.D.G."/>
        </authorList>
    </citation>
    <scope>NUCLEOTIDE SEQUENCE [LARGE SCALE GENOMIC DNA]</scope>
    <source>
        <strain evidence="2 3">Ac Nc2</strain>
    </source>
</reference>
<feature type="region of interest" description="Disordered" evidence="1">
    <location>
        <begin position="164"/>
        <end position="195"/>
    </location>
</feature>
<gene>
    <name evidence="2" type="ORF">BN9_031730</name>
</gene>
<sequence>MGCCFSQGEELEYDVNKALKTKRVDLGDAYTHEDMKPRTKTPYSAAIVAHANTALVEAKVGSNTINKVTDAPDAHQKCLDEDSKSPVFVKSIVETNMDHSFVEKHRHDSTSSFIELEAPAASVDELAFRNGPKMEMISTRDFEYGEPDCARIFPTSRVVEADTTQKIAMTPISSSSSSSPSSSSTASTPQSIAPEVDFVERQDISIQKADQDTQFIILNREESEIKKLPTVVPINEDEDEAASISSSSSSSAQSATSSEDEEDTDEADDDEDNEEDDIGEQNNEKEDNEEDNEEEDSGTESSKEEEFYKIKQNPSPKFILLHNNENALNGNSCFSPAMSKSRVVSIGGSSSRSSSSSSQSSPSSQSSSSSSSSTTPKSHIVDVNRPNHPELQNYKSEQESSIMTSDVFTSTCETQEDCKLNNTNIKINNNHRK</sequence>
<dbReference type="Proteomes" id="UP000053237">
    <property type="component" value="Unassembled WGS sequence"/>
</dbReference>
<name>A0A024G7A1_9STRA</name>